<accession>A0A7R9QEN6</accession>
<evidence type="ECO:0000256" key="2">
    <source>
        <dbReference type="ARBA" id="ARBA00010983"/>
    </source>
</evidence>
<gene>
    <name evidence="11" type="ORF">ONB1V03_LOCUS3960</name>
</gene>
<evidence type="ECO:0000256" key="5">
    <source>
        <dbReference type="ARBA" id="ARBA00022989"/>
    </source>
</evidence>
<evidence type="ECO:0000256" key="10">
    <source>
        <dbReference type="SAM" id="MobiDB-lite"/>
    </source>
</evidence>
<comment type="similarity">
    <text evidence="2 9">Belongs to the calreticulin family.</text>
</comment>
<comment type="subcellular location">
    <subcellularLocation>
        <location evidence="1">Endoplasmic reticulum membrane</location>
        <topology evidence="1">Single-pass type I membrane protein</topology>
    </subcellularLocation>
</comment>
<dbReference type="PROSITE" id="PS00805">
    <property type="entry name" value="CALRETICULIN_REPEAT"/>
    <property type="match status" value="1"/>
</dbReference>
<evidence type="ECO:0000256" key="8">
    <source>
        <dbReference type="PIRSR" id="PIRSR601580-3"/>
    </source>
</evidence>
<dbReference type="PANTHER" id="PTHR11073:SF1">
    <property type="entry name" value="CALNEXIN 14D-RELATED"/>
    <property type="match status" value="1"/>
</dbReference>
<dbReference type="Proteomes" id="UP000728032">
    <property type="component" value="Unassembled WGS sequence"/>
</dbReference>
<evidence type="ECO:0000256" key="3">
    <source>
        <dbReference type="ARBA" id="ARBA00022692"/>
    </source>
</evidence>
<dbReference type="InterPro" id="IPR013320">
    <property type="entry name" value="ConA-like_dom_sf"/>
</dbReference>
<organism evidence="11">
    <name type="scientific">Oppiella nova</name>
    <dbReference type="NCBI Taxonomy" id="334625"/>
    <lineage>
        <taxon>Eukaryota</taxon>
        <taxon>Metazoa</taxon>
        <taxon>Ecdysozoa</taxon>
        <taxon>Arthropoda</taxon>
        <taxon>Chelicerata</taxon>
        <taxon>Arachnida</taxon>
        <taxon>Acari</taxon>
        <taxon>Acariformes</taxon>
        <taxon>Sarcoptiformes</taxon>
        <taxon>Oribatida</taxon>
        <taxon>Brachypylina</taxon>
        <taxon>Oppioidea</taxon>
        <taxon>Oppiidae</taxon>
        <taxon>Oppiella</taxon>
    </lineage>
</organism>
<dbReference type="GO" id="GO:0036503">
    <property type="term" value="P:ERAD pathway"/>
    <property type="evidence" value="ECO:0007669"/>
    <property type="project" value="TreeGrafter"/>
</dbReference>
<dbReference type="GO" id="GO:0005789">
    <property type="term" value="C:endoplasmic reticulum membrane"/>
    <property type="evidence" value="ECO:0007669"/>
    <property type="project" value="UniProtKB-SubCell"/>
</dbReference>
<keyword evidence="4 9" id="KW-0256">Endoplasmic reticulum</keyword>
<feature type="disulfide bond" evidence="8">
    <location>
        <begin position="46"/>
        <end position="79"/>
    </location>
</feature>
<feature type="non-terminal residue" evidence="11">
    <location>
        <position position="511"/>
    </location>
</feature>
<dbReference type="Gene3D" id="2.10.250.10">
    <property type="entry name" value="Calreticulin/calnexin, P domain"/>
    <property type="match status" value="1"/>
</dbReference>
<dbReference type="Gene3D" id="2.60.120.200">
    <property type="match status" value="1"/>
</dbReference>
<evidence type="ECO:0000256" key="4">
    <source>
        <dbReference type="ARBA" id="ARBA00022824"/>
    </source>
</evidence>
<dbReference type="FunFam" id="2.10.250.10:FF:000001">
    <property type="entry name" value="Calnexin homolog"/>
    <property type="match status" value="1"/>
</dbReference>
<dbReference type="PANTHER" id="PTHR11073">
    <property type="entry name" value="CALRETICULIN AND CALNEXIN"/>
    <property type="match status" value="1"/>
</dbReference>
<evidence type="ECO:0000313" key="11">
    <source>
        <dbReference type="EMBL" id="CAD7643100.1"/>
    </source>
</evidence>
<dbReference type="EMBL" id="CAJPVJ010001258">
    <property type="protein sequence ID" value="CAG2164404.1"/>
    <property type="molecule type" value="Genomic_DNA"/>
</dbReference>
<keyword evidence="8" id="KW-1015">Disulfide bond</keyword>
<proteinExistence type="inferred from homology"/>
<sequence>TGDSCLIVKSRAKHHAISTKLDKVFKFNNKPLVLQYEVQFRNGQECGGAYIKLLSHPSGDLKRLNDKSQYSIMFGPDKCGNDMKLHFIFQHKNPNNGSLSEKHWKLTSNVNKIDEVVFKDSRWHLIRLEINTDNTFEVTLDKSSVGKGSLLEDFNPPVNPPKYIDDPNDSKPEDWDEREKIPDPDAVKPEDWDESEPRKISDPKAAKPSDWAEDEPEMVADADAKQPSDWDTEMDGEWEAPLIANPRCAQLSGCGKWTAPLIDNPKFKGKWRAPLIGNPAYKGKWGPRKVPNPDFYEDPDPFRTLLPIDAVAFELWTISDGIAFDNVLITDDSDVGRHIAALTYQIKKEMSDSETDNILIKAVKYTNKYPWLWAVYIMAVGIPVVLFIAFCCVSPTKRTDTSDASATPTIFGQPYKLGEWADYALSHRKLYTNKTTEECGRTFARGRYYLVTGLVDHYRNAWTSLCQFTQLFDEVTKDEKQFLRTGLQRIDCNHTFGDYFDRNHTNYTQFY</sequence>
<dbReference type="InterPro" id="IPR009033">
    <property type="entry name" value="Calreticulin/calnexin_P_dom_sf"/>
</dbReference>
<dbReference type="GO" id="GO:0051082">
    <property type="term" value="F:unfolded protein binding"/>
    <property type="evidence" value="ECO:0007669"/>
    <property type="project" value="InterPro"/>
</dbReference>
<dbReference type="Gene3D" id="2.40.50.120">
    <property type="match status" value="1"/>
</dbReference>
<evidence type="ECO:0000256" key="6">
    <source>
        <dbReference type="ARBA" id="ARBA00023136"/>
    </source>
</evidence>
<protein>
    <recommendedName>
        <fullName evidence="13">Calnexin</fullName>
    </recommendedName>
</protein>
<dbReference type="GO" id="GO:0006457">
    <property type="term" value="P:protein folding"/>
    <property type="evidence" value="ECO:0007669"/>
    <property type="project" value="InterPro"/>
</dbReference>
<dbReference type="AlphaFoldDB" id="A0A7R9QEN6"/>
<keyword evidence="12" id="KW-1185">Reference proteome</keyword>
<dbReference type="PROSITE" id="PS00804">
    <property type="entry name" value="CALRETICULIN_2"/>
    <property type="match status" value="1"/>
</dbReference>
<reference evidence="11" key="1">
    <citation type="submission" date="2020-11" db="EMBL/GenBank/DDBJ databases">
        <authorList>
            <person name="Tran Van P."/>
        </authorList>
    </citation>
    <scope>NUCLEOTIDE SEQUENCE</scope>
</reference>
<keyword evidence="7 9" id="KW-0143">Chaperone</keyword>
<dbReference type="SUPFAM" id="SSF63887">
    <property type="entry name" value="P-domain of calnexin/calreticulin"/>
    <property type="match status" value="1"/>
</dbReference>
<keyword evidence="3 9" id="KW-0812">Transmembrane</keyword>
<evidence type="ECO:0000256" key="7">
    <source>
        <dbReference type="ARBA" id="ARBA00023186"/>
    </source>
</evidence>
<feature type="compositionally biased region" description="Basic and acidic residues" evidence="10">
    <location>
        <begin position="163"/>
        <end position="207"/>
    </location>
</feature>
<dbReference type="GO" id="GO:0005509">
    <property type="term" value="F:calcium ion binding"/>
    <property type="evidence" value="ECO:0007669"/>
    <property type="project" value="InterPro"/>
</dbReference>
<dbReference type="SUPFAM" id="SSF50242">
    <property type="entry name" value="TIMP-like"/>
    <property type="match status" value="1"/>
</dbReference>
<dbReference type="InterPro" id="IPR008993">
    <property type="entry name" value="TIMP-like_OB-fold"/>
</dbReference>
<dbReference type="EMBL" id="OC916083">
    <property type="protein sequence ID" value="CAD7643100.1"/>
    <property type="molecule type" value="Genomic_DNA"/>
</dbReference>
<name>A0A7R9QEN6_9ACAR</name>
<dbReference type="PRINTS" id="PR00626">
    <property type="entry name" value="CALRETICULIN"/>
</dbReference>
<evidence type="ECO:0008006" key="13">
    <source>
        <dbReference type="Google" id="ProtNLM"/>
    </source>
</evidence>
<feature type="region of interest" description="Disordered" evidence="10">
    <location>
        <begin position="147"/>
        <end position="218"/>
    </location>
</feature>
<dbReference type="InterPro" id="IPR018124">
    <property type="entry name" value="Calret/calnex_CS"/>
</dbReference>
<dbReference type="SUPFAM" id="SSF49899">
    <property type="entry name" value="Concanavalin A-like lectins/glucanases"/>
    <property type="match status" value="1"/>
</dbReference>
<keyword evidence="6 9" id="KW-0472">Membrane</keyword>
<dbReference type="Pfam" id="PF00262">
    <property type="entry name" value="Calreticulin"/>
    <property type="match status" value="1"/>
</dbReference>
<evidence type="ECO:0000256" key="1">
    <source>
        <dbReference type="ARBA" id="ARBA00004115"/>
    </source>
</evidence>
<evidence type="ECO:0000313" key="12">
    <source>
        <dbReference type="Proteomes" id="UP000728032"/>
    </source>
</evidence>
<dbReference type="OrthoDB" id="1938156at2759"/>
<dbReference type="InterPro" id="IPR001580">
    <property type="entry name" value="Calret/calnex"/>
</dbReference>
<evidence type="ECO:0000256" key="9">
    <source>
        <dbReference type="RuleBase" id="RU362126"/>
    </source>
</evidence>
<feature type="transmembrane region" description="Helical" evidence="9">
    <location>
        <begin position="371"/>
        <end position="393"/>
    </location>
</feature>
<keyword evidence="5 9" id="KW-1133">Transmembrane helix</keyword>